<dbReference type="InterPro" id="IPR050299">
    <property type="entry name" value="YjjX_NTPase"/>
</dbReference>
<keyword evidence="12" id="KW-1133">Transmembrane helix</keyword>
<evidence type="ECO:0000256" key="9">
    <source>
        <dbReference type="ARBA" id="ARBA00038901"/>
    </source>
</evidence>
<dbReference type="AlphaFoldDB" id="A0AB34JXX2"/>
<keyword evidence="12" id="KW-0812">Transmembrane</keyword>
<keyword evidence="6" id="KW-0460">Magnesium</keyword>
<dbReference type="GO" id="GO:0046872">
    <property type="term" value="F:metal ion binding"/>
    <property type="evidence" value="ECO:0007669"/>
    <property type="project" value="UniProtKB-KW"/>
</dbReference>
<comment type="catalytic activity">
    <reaction evidence="11">
        <text>XTP + H2O = XDP + phosphate + H(+)</text>
        <dbReference type="Rhea" id="RHEA:28406"/>
        <dbReference type="ChEBI" id="CHEBI:15377"/>
        <dbReference type="ChEBI" id="CHEBI:15378"/>
        <dbReference type="ChEBI" id="CHEBI:43474"/>
        <dbReference type="ChEBI" id="CHEBI:59884"/>
        <dbReference type="ChEBI" id="CHEBI:61314"/>
        <dbReference type="EC" id="3.6.1.73"/>
    </reaction>
</comment>
<evidence type="ECO:0000256" key="1">
    <source>
        <dbReference type="ARBA" id="ARBA00001936"/>
    </source>
</evidence>
<evidence type="ECO:0000313" key="15">
    <source>
        <dbReference type="Proteomes" id="UP001515480"/>
    </source>
</evidence>
<evidence type="ECO:0000256" key="3">
    <source>
        <dbReference type="ARBA" id="ARBA00022723"/>
    </source>
</evidence>
<evidence type="ECO:0000256" key="11">
    <source>
        <dbReference type="ARBA" id="ARBA00048781"/>
    </source>
</evidence>
<evidence type="ECO:0000256" key="7">
    <source>
        <dbReference type="ARBA" id="ARBA00023080"/>
    </source>
</evidence>
<dbReference type="PANTHER" id="PTHR34699">
    <property type="match status" value="1"/>
</dbReference>
<keyword evidence="7" id="KW-0546">Nucleotide metabolism</keyword>
<keyword evidence="15" id="KW-1185">Reference proteome</keyword>
<keyword evidence="5" id="KW-0378">Hydrolase</keyword>
<feature type="transmembrane region" description="Helical" evidence="12">
    <location>
        <begin position="47"/>
        <end position="67"/>
    </location>
</feature>
<evidence type="ECO:0000256" key="4">
    <source>
        <dbReference type="ARBA" id="ARBA00022741"/>
    </source>
</evidence>
<dbReference type="PANTHER" id="PTHR34699:SF2">
    <property type="entry name" value="NON-CANONICAL PURINE NTP PHOSPHATASE_PRRC1 DOMAIN-CONTAINING PROTEIN"/>
    <property type="match status" value="1"/>
</dbReference>
<dbReference type="Gene3D" id="3.90.950.10">
    <property type="match status" value="1"/>
</dbReference>
<evidence type="ECO:0000256" key="2">
    <source>
        <dbReference type="ARBA" id="ARBA00001946"/>
    </source>
</evidence>
<comment type="cofactor">
    <cofactor evidence="2">
        <name>Mg(2+)</name>
        <dbReference type="ChEBI" id="CHEBI:18420"/>
    </cofactor>
</comment>
<feature type="transmembrane region" description="Helical" evidence="12">
    <location>
        <begin position="12"/>
        <end position="35"/>
    </location>
</feature>
<name>A0AB34JXX2_PRYPA</name>
<evidence type="ECO:0000256" key="6">
    <source>
        <dbReference type="ARBA" id="ARBA00022842"/>
    </source>
</evidence>
<evidence type="ECO:0000313" key="14">
    <source>
        <dbReference type="EMBL" id="KAL1526520.1"/>
    </source>
</evidence>
<evidence type="ECO:0000256" key="5">
    <source>
        <dbReference type="ARBA" id="ARBA00022801"/>
    </source>
</evidence>
<dbReference type="GO" id="GO:0009117">
    <property type="term" value="P:nucleotide metabolic process"/>
    <property type="evidence" value="ECO:0007669"/>
    <property type="project" value="UniProtKB-KW"/>
</dbReference>
<accession>A0AB34JXX2</accession>
<protein>
    <recommendedName>
        <fullName evidence="9">inosine/xanthosine triphosphatase</fullName>
        <ecNumber evidence="9">3.6.1.73</ecNumber>
    </recommendedName>
</protein>
<dbReference type="GO" id="GO:0006772">
    <property type="term" value="P:thiamine metabolic process"/>
    <property type="evidence" value="ECO:0007669"/>
    <property type="project" value="TreeGrafter"/>
</dbReference>
<comment type="caution">
    <text evidence="14">The sequence shown here is derived from an EMBL/GenBank/DDBJ whole genome shotgun (WGS) entry which is preliminary data.</text>
</comment>
<dbReference type="GO" id="GO:0103023">
    <property type="term" value="F:ITPase activity"/>
    <property type="evidence" value="ECO:0007669"/>
    <property type="project" value="UniProtKB-EC"/>
</dbReference>
<reference evidence="14 15" key="1">
    <citation type="journal article" date="2024" name="Science">
        <title>Giant polyketide synthase enzymes in the biosynthesis of giant marine polyether toxins.</title>
        <authorList>
            <person name="Fallon T.R."/>
            <person name="Shende V.V."/>
            <person name="Wierzbicki I.H."/>
            <person name="Pendleton A.L."/>
            <person name="Watervoot N.F."/>
            <person name="Auber R.P."/>
            <person name="Gonzalez D.J."/>
            <person name="Wisecaver J.H."/>
            <person name="Moore B.S."/>
        </authorList>
    </citation>
    <scope>NUCLEOTIDE SEQUENCE [LARGE SCALE GENOMIC DNA]</scope>
    <source>
        <strain evidence="14 15">12B1</strain>
    </source>
</reference>
<dbReference type="EMBL" id="JBGBPQ010000003">
    <property type="protein sequence ID" value="KAL1526520.1"/>
    <property type="molecule type" value="Genomic_DNA"/>
</dbReference>
<keyword evidence="8" id="KW-0464">Manganese</keyword>
<dbReference type="Proteomes" id="UP001515480">
    <property type="component" value="Unassembled WGS sequence"/>
</dbReference>
<keyword evidence="12" id="KW-0472">Membrane</keyword>
<comment type="catalytic activity">
    <reaction evidence="10">
        <text>ITP + H2O = IDP + phosphate + H(+)</text>
        <dbReference type="Rhea" id="RHEA:28330"/>
        <dbReference type="ChEBI" id="CHEBI:15377"/>
        <dbReference type="ChEBI" id="CHEBI:15378"/>
        <dbReference type="ChEBI" id="CHEBI:43474"/>
        <dbReference type="ChEBI" id="CHEBI:58280"/>
        <dbReference type="ChEBI" id="CHEBI:61402"/>
        <dbReference type="EC" id="3.6.1.73"/>
    </reaction>
</comment>
<feature type="transmembrane region" description="Helical" evidence="12">
    <location>
        <begin position="79"/>
        <end position="102"/>
    </location>
</feature>
<evidence type="ECO:0000259" key="13">
    <source>
        <dbReference type="Pfam" id="PF01931"/>
    </source>
</evidence>
<sequence length="377" mass="39613">MEEVAGTGRYAAVLLLRLGTLPFAAGAAVMLAHLCRVLDLSAEQLHAVRLSLVSFSACVLSFIGGMQQTVALHAEHADAAKLVVGGIVIALLSVAAILLAVLSHASHSAALLLCVAYSMQLSLEEGPLRAPPSSRPLMLPGARRLPMRIATIALGIAAVPAREPSSWSTCVTVVLISVSISFFAHRRRQTPPRFQGVAVGTTNPCKLRAVRRTIEAFPSVANLASICACSGISSGVSEQPMSLEETAKGARNRAEAAHASIDGGRHTLGLGIESGLFSLGEKHYDVCVVSAFDGARHHLGLSCAFEIPTSILSHIFQGGLDLSQACKASGITSDPKLGEHGGLISILSKKRVSRLDYTVQAISMALFFAEHPSWFGE</sequence>
<dbReference type="SUPFAM" id="SSF52972">
    <property type="entry name" value="ITPase-like"/>
    <property type="match status" value="1"/>
</dbReference>
<evidence type="ECO:0000256" key="12">
    <source>
        <dbReference type="SAM" id="Phobius"/>
    </source>
</evidence>
<dbReference type="InterPro" id="IPR026533">
    <property type="entry name" value="NTPase/PRRC1"/>
</dbReference>
<gene>
    <name evidence="14" type="ORF">AB1Y20_015230</name>
</gene>
<dbReference type="EC" id="3.6.1.73" evidence="9"/>
<comment type="cofactor">
    <cofactor evidence="1">
        <name>Mn(2+)</name>
        <dbReference type="ChEBI" id="CHEBI:29035"/>
    </cofactor>
</comment>
<dbReference type="Pfam" id="PF01931">
    <property type="entry name" value="NTPase_I-T"/>
    <property type="match status" value="1"/>
</dbReference>
<evidence type="ECO:0000256" key="8">
    <source>
        <dbReference type="ARBA" id="ARBA00023211"/>
    </source>
</evidence>
<keyword evidence="4" id="KW-0547">Nucleotide-binding</keyword>
<feature type="domain" description="Non-canonical purine NTP phosphatase/PRRC1" evidence="13">
    <location>
        <begin position="200"/>
        <end position="367"/>
    </location>
</feature>
<organism evidence="14 15">
    <name type="scientific">Prymnesium parvum</name>
    <name type="common">Toxic golden alga</name>
    <dbReference type="NCBI Taxonomy" id="97485"/>
    <lineage>
        <taxon>Eukaryota</taxon>
        <taxon>Haptista</taxon>
        <taxon>Haptophyta</taxon>
        <taxon>Prymnesiophyceae</taxon>
        <taxon>Prymnesiales</taxon>
        <taxon>Prymnesiaceae</taxon>
        <taxon>Prymnesium</taxon>
    </lineage>
</organism>
<dbReference type="GO" id="GO:0000166">
    <property type="term" value="F:nucleotide binding"/>
    <property type="evidence" value="ECO:0007669"/>
    <property type="project" value="UniProtKB-KW"/>
</dbReference>
<keyword evidence="3" id="KW-0479">Metal-binding</keyword>
<proteinExistence type="predicted"/>
<dbReference type="InterPro" id="IPR029001">
    <property type="entry name" value="ITPase-like_fam"/>
</dbReference>
<evidence type="ECO:0000256" key="10">
    <source>
        <dbReference type="ARBA" id="ARBA00048174"/>
    </source>
</evidence>